<evidence type="ECO:0000256" key="2">
    <source>
        <dbReference type="ARBA" id="ARBA00005904"/>
    </source>
</evidence>
<keyword evidence="3" id="KW-0539">Nucleus</keyword>
<feature type="compositionally biased region" description="Basic residues" evidence="4">
    <location>
        <begin position="87"/>
        <end position="100"/>
    </location>
</feature>
<comment type="subcellular location">
    <subcellularLocation>
        <location evidence="1">Nucleus</location>
    </subcellularLocation>
</comment>
<feature type="compositionally biased region" description="Basic and acidic residues" evidence="4">
    <location>
        <begin position="47"/>
        <end position="57"/>
    </location>
</feature>
<evidence type="ECO:0000313" key="7">
    <source>
        <dbReference type="Proteomes" id="UP001154078"/>
    </source>
</evidence>
<feature type="compositionally biased region" description="Basic and acidic residues" evidence="4">
    <location>
        <begin position="212"/>
        <end position="257"/>
    </location>
</feature>
<feature type="domain" description="Ribosomal RNA-processing protein 14/surfeit locus protein 6 C-terminal" evidence="5">
    <location>
        <begin position="87"/>
        <end position="269"/>
    </location>
</feature>
<proteinExistence type="inferred from homology"/>
<gene>
    <name evidence="6" type="ORF">MELIAE_LOCUS9523</name>
</gene>
<protein>
    <recommendedName>
        <fullName evidence="5">Ribosomal RNA-processing protein 14/surfeit locus protein 6 C-terminal domain-containing protein</fullName>
    </recommendedName>
</protein>
<dbReference type="GO" id="GO:0003723">
    <property type="term" value="F:RNA binding"/>
    <property type="evidence" value="ECO:0007669"/>
    <property type="project" value="TreeGrafter"/>
</dbReference>
<evidence type="ECO:0000256" key="3">
    <source>
        <dbReference type="ARBA" id="ARBA00023242"/>
    </source>
</evidence>
<dbReference type="GO" id="GO:0042274">
    <property type="term" value="P:ribosomal small subunit biogenesis"/>
    <property type="evidence" value="ECO:0007669"/>
    <property type="project" value="TreeGrafter"/>
</dbReference>
<dbReference type="Proteomes" id="UP001154078">
    <property type="component" value="Chromosome 6"/>
</dbReference>
<reference evidence="6" key="1">
    <citation type="submission" date="2021-12" db="EMBL/GenBank/DDBJ databases">
        <authorList>
            <person name="King R."/>
        </authorList>
    </citation>
    <scope>NUCLEOTIDE SEQUENCE</scope>
</reference>
<organism evidence="6 7">
    <name type="scientific">Brassicogethes aeneus</name>
    <name type="common">Rape pollen beetle</name>
    <name type="synonym">Meligethes aeneus</name>
    <dbReference type="NCBI Taxonomy" id="1431903"/>
    <lineage>
        <taxon>Eukaryota</taxon>
        <taxon>Metazoa</taxon>
        <taxon>Ecdysozoa</taxon>
        <taxon>Arthropoda</taxon>
        <taxon>Hexapoda</taxon>
        <taxon>Insecta</taxon>
        <taxon>Pterygota</taxon>
        <taxon>Neoptera</taxon>
        <taxon>Endopterygota</taxon>
        <taxon>Coleoptera</taxon>
        <taxon>Polyphaga</taxon>
        <taxon>Cucujiformia</taxon>
        <taxon>Nitidulidae</taxon>
        <taxon>Meligethinae</taxon>
        <taxon>Brassicogethes</taxon>
    </lineage>
</organism>
<dbReference type="PANTHER" id="PTHR14369">
    <property type="entry name" value="SURFEIT LOCUS PROTEIN 6"/>
    <property type="match status" value="1"/>
</dbReference>
<feature type="region of interest" description="Disordered" evidence="4">
    <location>
        <begin position="212"/>
        <end position="281"/>
    </location>
</feature>
<dbReference type="EMBL" id="OV121137">
    <property type="protein sequence ID" value="CAH0559436.1"/>
    <property type="molecule type" value="Genomic_DNA"/>
</dbReference>
<dbReference type="GO" id="GO:0005730">
    <property type="term" value="C:nucleolus"/>
    <property type="evidence" value="ECO:0007669"/>
    <property type="project" value="TreeGrafter"/>
</dbReference>
<evidence type="ECO:0000313" key="6">
    <source>
        <dbReference type="EMBL" id="CAH0559436.1"/>
    </source>
</evidence>
<dbReference type="GO" id="GO:0003677">
    <property type="term" value="F:DNA binding"/>
    <property type="evidence" value="ECO:0007669"/>
    <property type="project" value="TreeGrafter"/>
</dbReference>
<accession>A0A9P0B9E5</accession>
<feature type="region of interest" description="Disordered" evidence="4">
    <location>
        <begin position="84"/>
        <end position="134"/>
    </location>
</feature>
<dbReference type="Pfam" id="PF04935">
    <property type="entry name" value="SURF6"/>
    <property type="match status" value="1"/>
</dbReference>
<dbReference type="AlphaFoldDB" id="A0A9P0B9E5"/>
<sequence length="281" mass="32634">MQLPKPKFDSKKVEEILTRENKFISHLFSIAVVPERKGESDDENDEDTKQKFFKGDKTRASSLSELQERLQAITSKKTLSYKEKLTKKGLKNRMKKKNKRDQKNASAKLIRAQKVTEKDVKTEDEDPKPTKPVFNSEDKLVFSKFDFSDIGKKKVKKVEKDPKKLLENLKKEKEKISQLKLSGDVEKAIEIKEKTSWKNALAKAEGIKVKDDPTLLKKTLKKQEQKQRSSKKKWENRIAGVEKAKQEKQKKRTENIQKKKKDKKTHKLKTAAKRGKIIPGY</sequence>
<evidence type="ECO:0000259" key="5">
    <source>
        <dbReference type="Pfam" id="PF04935"/>
    </source>
</evidence>
<feature type="compositionally biased region" description="Basic residues" evidence="4">
    <location>
        <begin position="258"/>
        <end position="281"/>
    </location>
</feature>
<dbReference type="InterPro" id="IPR007019">
    <property type="entry name" value="SURF6"/>
</dbReference>
<dbReference type="GO" id="GO:0042273">
    <property type="term" value="P:ribosomal large subunit biogenesis"/>
    <property type="evidence" value="ECO:0007669"/>
    <property type="project" value="TreeGrafter"/>
</dbReference>
<dbReference type="OrthoDB" id="444809at2759"/>
<comment type="similarity">
    <text evidence="2">Belongs to the SURF6 family.</text>
</comment>
<feature type="region of interest" description="Disordered" evidence="4">
    <location>
        <begin position="34"/>
        <end position="57"/>
    </location>
</feature>
<dbReference type="PANTHER" id="PTHR14369:SF0">
    <property type="entry name" value="SURFEIT LOCUS PROTEIN 6"/>
    <property type="match status" value="1"/>
</dbReference>
<evidence type="ECO:0000256" key="4">
    <source>
        <dbReference type="SAM" id="MobiDB-lite"/>
    </source>
</evidence>
<keyword evidence="7" id="KW-1185">Reference proteome</keyword>
<name>A0A9P0B9E5_BRAAE</name>
<dbReference type="InterPro" id="IPR029190">
    <property type="entry name" value="Rrp14/SURF6_C"/>
</dbReference>
<evidence type="ECO:0000256" key="1">
    <source>
        <dbReference type="ARBA" id="ARBA00004123"/>
    </source>
</evidence>